<dbReference type="Pfam" id="PF07470">
    <property type="entry name" value="Glyco_hydro_88"/>
    <property type="match status" value="1"/>
</dbReference>
<evidence type="ECO:0000256" key="1">
    <source>
        <dbReference type="ARBA" id="ARBA00022801"/>
    </source>
</evidence>
<sequence>MPLTSQARADATDIDAALAAAIRTVRANIAAFGTAYPDDTTTDDRYRPRQREGLPEGSNVGWTTGFWPGMLWLAYEHTDDEQFATAASAHVQSFRERVEGRIDTETHDLGFLYQLSCVVPSDRLGDALARRAALDAADALMERYIPAAGIIQAWGALDDPTQRGRTIIDSLMNTPLLHWASRESGDPAYAAAALTHVQQLSENIFRPDGSTFHTFYWDADSGRPMRGATEQGSADDSCWARGQAWGIYGFAINYRLTGRSEFLDAARTCAAYFESRLDERRVPPWDLAEAGQPGTLRDSSAAAIAAAGLMEIDAASGGDPAARATALAIMDTLVAHYTPGPDDDSNALLVHGVYDMPKDVGIDEGTLWGDYFYLENLVRLSHPDRPSFW</sequence>
<evidence type="ECO:0000313" key="3">
    <source>
        <dbReference type="EMBL" id="MDN4479867.1"/>
    </source>
</evidence>
<dbReference type="GO" id="GO:0016787">
    <property type="term" value="F:hydrolase activity"/>
    <property type="evidence" value="ECO:0007669"/>
    <property type="project" value="UniProtKB-KW"/>
</dbReference>
<dbReference type="EMBL" id="JAUHQA010000001">
    <property type="protein sequence ID" value="MDN4479867.1"/>
    <property type="molecule type" value="Genomic_DNA"/>
</dbReference>
<name>A0ABT8GEK6_9MICO</name>
<dbReference type="InterPro" id="IPR010905">
    <property type="entry name" value="Glyco_hydro_88"/>
</dbReference>
<reference evidence="3" key="1">
    <citation type="submission" date="2023-06" db="EMBL/GenBank/DDBJ databases">
        <title>Egi l300058.</title>
        <authorList>
            <person name="Gao L."/>
            <person name="Fang B.-Z."/>
            <person name="Li W.-J."/>
        </authorList>
    </citation>
    <scope>NUCLEOTIDE SEQUENCE</scope>
    <source>
        <strain evidence="3">EGI L300058</strain>
    </source>
</reference>
<dbReference type="InterPro" id="IPR012341">
    <property type="entry name" value="6hp_glycosidase-like_sf"/>
</dbReference>
<dbReference type="Proteomes" id="UP001172708">
    <property type="component" value="Unassembled WGS sequence"/>
</dbReference>
<dbReference type="PANTHER" id="PTHR36845:SF1">
    <property type="entry name" value="HYDROLASE, PUTATIVE (AFU_ORTHOLOGUE AFUA_7G05090)-RELATED"/>
    <property type="match status" value="1"/>
</dbReference>
<evidence type="ECO:0000313" key="4">
    <source>
        <dbReference type="Proteomes" id="UP001172708"/>
    </source>
</evidence>
<organism evidence="3 4">
    <name type="scientific">Demequina muriae</name>
    <dbReference type="NCBI Taxonomy" id="3051664"/>
    <lineage>
        <taxon>Bacteria</taxon>
        <taxon>Bacillati</taxon>
        <taxon>Actinomycetota</taxon>
        <taxon>Actinomycetes</taxon>
        <taxon>Micrococcales</taxon>
        <taxon>Demequinaceae</taxon>
        <taxon>Demequina</taxon>
    </lineage>
</organism>
<dbReference type="InterPro" id="IPR052369">
    <property type="entry name" value="UG_Glycosaminoglycan_Hydrolase"/>
</dbReference>
<dbReference type="Gene3D" id="1.50.10.10">
    <property type="match status" value="1"/>
</dbReference>
<comment type="caution">
    <text evidence="3">The sequence shown here is derived from an EMBL/GenBank/DDBJ whole genome shotgun (WGS) entry which is preliminary data.</text>
</comment>
<accession>A0ABT8GEK6</accession>
<keyword evidence="4" id="KW-1185">Reference proteome</keyword>
<dbReference type="SUPFAM" id="SSF48208">
    <property type="entry name" value="Six-hairpin glycosidases"/>
    <property type="match status" value="1"/>
</dbReference>
<evidence type="ECO:0000256" key="2">
    <source>
        <dbReference type="ARBA" id="ARBA00038358"/>
    </source>
</evidence>
<protein>
    <submittedName>
        <fullName evidence="3">Glycoside hydrolase family 88 protein</fullName>
    </submittedName>
</protein>
<proteinExistence type="inferred from homology"/>
<dbReference type="PANTHER" id="PTHR36845">
    <property type="entry name" value="HYDROLASE, PUTATIVE (AFU_ORTHOLOGUE AFUA_7G05090)-RELATED"/>
    <property type="match status" value="1"/>
</dbReference>
<dbReference type="InterPro" id="IPR008928">
    <property type="entry name" value="6-hairpin_glycosidase_sf"/>
</dbReference>
<gene>
    <name evidence="3" type="ORF">QQX02_02885</name>
</gene>
<keyword evidence="1 3" id="KW-0378">Hydrolase</keyword>
<comment type="similarity">
    <text evidence="2">Belongs to the glycosyl hydrolase 88 family.</text>
</comment>
<dbReference type="RefSeq" id="WP_301141097.1">
    <property type="nucleotide sequence ID" value="NZ_JAUHQA010000001.1"/>
</dbReference>